<feature type="region of interest" description="Disordered" evidence="2">
    <location>
        <begin position="150"/>
        <end position="181"/>
    </location>
</feature>
<evidence type="ECO:0000256" key="2">
    <source>
        <dbReference type="SAM" id="MobiDB-lite"/>
    </source>
</evidence>
<evidence type="ECO:0000313" key="5">
    <source>
        <dbReference type="EMBL" id="PTM47745.1"/>
    </source>
</evidence>
<dbReference type="EMBL" id="PZZN01000001">
    <property type="protein sequence ID" value="PTM47745.1"/>
    <property type="molecule type" value="Genomic_DNA"/>
</dbReference>
<comment type="caution">
    <text evidence="5">The sequence shown here is derived from an EMBL/GenBank/DDBJ whole genome shotgun (WGS) entry which is preliminary data.</text>
</comment>
<reference evidence="5 6" key="1">
    <citation type="submission" date="2018-04" db="EMBL/GenBank/DDBJ databases">
        <title>Genomic Encyclopedia of Type Strains, Phase III (KMG-III): the genomes of soil and plant-associated and newly described type strains.</title>
        <authorList>
            <person name="Whitman W."/>
        </authorList>
    </citation>
    <scope>NUCLEOTIDE SEQUENCE [LARGE SCALE GENOMIC DNA]</scope>
    <source>
        <strain evidence="5 6">NW12</strain>
    </source>
</reference>
<dbReference type="AlphaFoldDB" id="A0A2T4YVB5"/>
<dbReference type="GO" id="GO:0030288">
    <property type="term" value="C:outer membrane-bounded periplasmic space"/>
    <property type="evidence" value="ECO:0007669"/>
    <property type="project" value="TreeGrafter"/>
</dbReference>
<dbReference type="Pfam" id="PF03968">
    <property type="entry name" value="LptD_N"/>
    <property type="match status" value="1"/>
</dbReference>
<dbReference type="GO" id="GO:0015920">
    <property type="term" value="P:lipopolysaccharide transport"/>
    <property type="evidence" value="ECO:0007669"/>
    <property type="project" value="TreeGrafter"/>
</dbReference>
<keyword evidence="1 3" id="KW-0732">Signal</keyword>
<dbReference type="PANTHER" id="PTHR36504">
    <property type="entry name" value="LIPOPOLYSACCHARIDE EXPORT SYSTEM PROTEIN LPTA"/>
    <property type="match status" value="1"/>
</dbReference>
<feature type="domain" description="Organic solvent tolerance-like N-terminal" evidence="4">
    <location>
        <begin position="36"/>
        <end position="142"/>
    </location>
</feature>
<organism evidence="5 6">
    <name type="scientific">Sphingomonas aerolata</name>
    <dbReference type="NCBI Taxonomy" id="185951"/>
    <lineage>
        <taxon>Bacteria</taxon>
        <taxon>Pseudomonadati</taxon>
        <taxon>Pseudomonadota</taxon>
        <taxon>Alphaproteobacteria</taxon>
        <taxon>Sphingomonadales</taxon>
        <taxon>Sphingomonadaceae</taxon>
        <taxon>Sphingomonas</taxon>
    </lineage>
</organism>
<protein>
    <submittedName>
        <fullName evidence="5">Lipopolysaccharide export system protein LptA</fullName>
    </submittedName>
</protein>
<proteinExistence type="predicted"/>
<accession>A0A2T4YVB5</accession>
<evidence type="ECO:0000313" key="6">
    <source>
        <dbReference type="Proteomes" id="UP000240996"/>
    </source>
</evidence>
<dbReference type="GO" id="GO:0017089">
    <property type="term" value="F:glycolipid transfer activity"/>
    <property type="evidence" value="ECO:0007669"/>
    <property type="project" value="TreeGrafter"/>
</dbReference>
<name>A0A2T4YVB5_9SPHN</name>
<sequence length="181" mass="18574">MRLIPSSVLLMLSAVAATGVSAQRAHNSNAPIDFGADHIELQDKANRAVLSGGVSVKQADMTLNSARMTVAYTGEVVGGNPQVSRLDASGGVTVRRPDQTAKSQYAIYDLNRRVITMLGAVTLTQGGNTVNGGRLTMNLDTGRAVIDGSSVRGSGGATASGGTVTQTGGRVTGTFSVPKRN</sequence>
<dbReference type="InterPro" id="IPR052037">
    <property type="entry name" value="LPS_export_LptA"/>
</dbReference>
<evidence type="ECO:0000256" key="1">
    <source>
        <dbReference type="ARBA" id="ARBA00022729"/>
    </source>
</evidence>
<keyword evidence="6" id="KW-1185">Reference proteome</keyword>
<dbReference type="PANTHER" id="PTHR36504:SF1">
    <property type="entry name" value="LIPOPOLYSACCHARIDE EXPORT SYSTEM PROTEIN LPTA"/>
    <property type="match status" value="1"/>
</dbReference>
<dbReference type="Gene3D" id="2.60.450.10">
    <property type="entry name" value="Lipopolysaccharide (LPS) transport protein A like domain"/>
    <property type="match status" value="1"/>
</dbReference>
<dbReference type="InterPro" id="IPR005653">
    <property type="entry name" value="OstA-like_N"/>
</dbReference>
<feature type="compositionally biased region" description="Low complexity" evidence="2">
    <location>
        <begin position="160"/>
        <end position="174"/>
    </location>
</feature>
<dbReference type="Proteomes" id="UP000240996">
    <property type="component" value="Unassembled WGS sequence"/>
</dbReference>
<evidence type="ECO:0000256" key="3">
    <source>
        <dbReference type="SAM" id="SignalP"/>
    </source>
</evidence>
<dbReference type="RefSeq" id="WP_107930894.1">
    <property type="nucleotide sequence ID" value="NZ_JAAOYQ010000001.1"/>
</dbReference>
<gene>
    <name evidence="5" type="ORF">C8J24_1147</name>
</gene>
<dbReference type="GO" id="GO:0009279">
    <property type="term" value="C:cell outer membrane"/>
    <property type="evidence" value="ECO:0007669"/>
    <property type="project" value="TreeGrafter"/>
</dbReference>
<evidence type="ECO:0000259" key="4">
    <source>
        <dbReference type="Pfam" id="PF03968"/>
    </source>
</evidence>
<feature type="chain" id="PRO_5015530510" evidence="3">
    <location>
        <begin position="23"/>
        <end position="181"/>
    </location>
</feature>
<feature type="signal peptide" evidence="3">
    <location>
        <begin position="1"/>
        <end position="22"/>
    </location>
</feature>